<dbReference type="OrthoDB" id="7054768at2"/>
<gene>
    <name evidence="2" type="ORF">SAMN04487865_11492</name>
</gene>
<protein>
    <submittedName>
        <fullName evidence="2">Uncharacterized protein</fullName>
    </submittedName>
</protein>
<feature type="transmembrane region" description="Helical" evidence="1">
    <location>
        <begin position="70"/>
        <end position="88"/>
    </location>
</feature>
<dbReference type="Proteomes" id="UP000243374">
    <property type="component" value="Unassembled WGS sequence"/>
</dbReference>
<dbReference type="AlphaFoldDB" id="A0A662ZH29"/>
<feature type="transmembrane region" description="Helical" evidence="1">
    <location>
        <begin position="42"/>
        <end position="63"/>
    </location>
</feature>
<keyword evidence="1" id="KW-1133">Transmembrane helix</keyword>
<feature type="transmembrane region" description="Helical" evidence="1">
    <location>
        <begin position="234"/>
        <end position="262"/>
    </location>
</feature>
<dbReference type="RefSeq" id="WP_074842024.1">
    <property type="nucleotide sequence ID" value="NZ_CP047056.1"/>
</dbReference>
<evidence type="ECO:0000313" key="2">
    <source>
        <dbReference type="EMBL" id="SFK62007.1"/>
    </source>
</evidence>
<keyword evidence="1" id="KW-0472">Membrane</keyword>
<accession>A0A662ZH29</accession>
<feature type="transmembrane region" description="Helical" evidence="1">
    <location>
        <begin position="127"/>
        <end position="149"/>
    </location>
</feature>
<sequence>MPSSKFQQKSLLLLLPLGLLAIVSYALDKRIPTLLDIESQTLLLETCRIILPGFFAIAAACMVPTFNRKLQIATVAFIYSILVAFSLTKYQNFFTQPTSWIISSLVATLFLLPNSDIESEDLSFRSLLSKVFCIFTFPFIALFTIMVVVKNIEHSILITFTSVFLDSFLSCLFVPIYEIMLTLGFSSLLNSLVSLQSESAIIQAMLNSIMLTNMISLPAIIITRASFAKSYNRLFLVFLAFITCLTSKIGTCISVELLILMFFYPGTFLALCVSSIFLFFLNLSLQLGTFTSFYMLYQPDLILRNLAFLQLSSSHFAVIFFSMLIPLVMQIVISKIGKINHLKNKLKRRFRNSGFNLRDIKNPDLFLISILNGIGGKSNLKAVWIDNDFLFIKVFNYKKVVIPQINLISNSSFAFRF</sequence>
<keyword evidence="1" id="KW-0812">Transmembrane</keyword>
<name>A0A662ZH29_9GAMM</name>
<organism evidence="2 3">
    <name type="scientific">Succinivibrio dextrinosolvens</name>
    <dbReference type="NCBI Taxonomy" id="83771"/>
    <lineage>
        <taxon>Bacteria</taxon>
        <taxon>Pseudomonadati</taxon>
        <taxon>Pseudomonadota</taxon>
        <taxon>Gammaproteobacteria</taxon>
        <taxon>Aeromonadales</taxon>
        <taxon>Succinivibrionaceae</taxon>
        <taxon>Succinivibrio</taxon>
    </lineage>
</organism>
<keyword evidence="3" id="KW-1185">Reference proteome</keyword>
<evidence type="ECO:0000256" key="1">
    <source>
        <dbReference type="SAM" id="Phobius"/>
    </source>
</evidence>
<feature type="transmembrane region" description="Helical" evidence="1">
    <location>
        <begin position="268"/>
        <end position="296"/>
    </location>
</feature>
<reference evidence="2 3" key="1">
    <citation type="submission" date="2016-10" db="EMBL/GenBank/DDBJ databases">
        <authorList>
            <person name="Varghese N."/>
            <person name="Submissions S."/>
        </authorList>
    </citation>
    <scope>NUCLEOTIDE SEQUENCE [LARGE SCALE GENOMIC DNA]</scope>
    <source>
        <strain evidence="2 3">22B</strain>
    </source>
</reference>
<evidence type="ECO:0000313" key="3">
    <source>
        <dbReference type="Proteomes" id="UP000243374"/>
    </source>
</evidence>
<proteinExistence type="predicted"/>
<feature type="transmembrane region" description="Helical" evidence="1">
    <location>
        <begin position="308"/>
        <end position="333"/>
    </location>
</feature>
<feature type="transmembrane region" description="Helical" evidence="1">
    <location>
        <begin position="200"/>
        <end position="222"/>
    </location>
</feature>
<dbReference type="EMBL" id="FOSF01000149">
    <property type="protein sequence ID" value="SFK62007.1"/>
    <property type="molecule type" value="Genomic_DNA"/>
</dbReference>
<feature type="transmembrane region" description="Helical" evidence="1">
    <location>
        <begin position="156"/>
        <end position="180"/>
    </location>
</feature>